<feature type="domain" description="2Fe-2S ferredoxin-type" evidence="9">
    <location>
        <begin position="7"/>
        <end position="97"/>
    </location>
</feature>
<keyword evidence="2" id="KW-0813">Transport</keyword>
<comment type="similarity">
    <text evidence="1">Belongs to the 2Fe2S plant-type ferredoxin family.</text>
</comment>
<dbReference type="PANTHER" id="PTHR43112">
    <property type="entry name" value="FERREDOXIN"/>
    <property type="match status" value="1"/>
</dbReference>
<dbReference type="NCBIfam" id="TIGR02008">
    <property type="entry name" value="fdx_plant"/>
    <property type="match status" value="1"/>
</dbReference>
<keyword evidence="11" id="KW-1185">Reference proteome</keyword>
<dbReference type="InterPro" id="IPR010241">
    <property type="entry name" value="Fd_pln"/>
</dbReference>
<dbReference type="KEGG" id="rub:GBA63_19515"/>
<keyword evidence="6" id="KW-0408">Iron</keyword>
<proteinExistence type="inferred from homology"/>
<dbReference type="PROSITE" id="PS00197">
    <property type="entry name" value="2FE2S_FER_1"/>
    <property type="match status" value="1"/>
</dbReference>
<gene>
    <name evidence="10" type="ORF">GBA63_19515</name>
</gene>
<dbReference type="GO" id="GO:0022900">
    <property type="term" value="P:electron transport chain"/>
    <property type="evidence" value="ECO:0007669"/>
    <property type="project" value="InterPro"/>
</dbReference>
<dbReference type="Gene3D" id="3.10.20.30">
    <property type="match status" value="1"/>
</dbReference>
<evidence type="ECO:0000256" key="3">
    <source>
        <dbReference type="ARBA" id="ARBA00022714"/>
    </source>
</evidence>
<keyword evidence="7" id="KW-0411">Iron-sulfur</keyword>
<dbReference type="InterPro" id="IPR006058">
    <property type="entry name" value="2Fe2S_fd_BS"/>
</dbReference>
<dbReference type="CDD" id="cd00207">
    <property type="entry name" value="fer2"/>
    <property type="match status" value="1"/>
</dbReference>
<dbReference type="Proteomes" id="UP000501452">
    <property type="component" value="Chromosome"/>
</dbReference>
<dbReference type="SUPFAM" id="SSF54292">
    <property type="entry name" value="2Fe-2S ferredoxin-like"/>
    <property type="match status" value="1"/>
</dbReference>
<dbReference type="GO" id="GO:0009055">
    <property type="term" value="F:electron transfer activity"/>
    <property type="evidence" value="ECO:0007669"/>
    <property type="project" value="InterPro"/>
</dbReference>
<comment type="cofactor">
    <cofactor evidence="8">
        <name>[2Fe-2S] cluster</name>
        <dbReference type="ChEBI" id="CHEBI:190135"/>
    </cofactor>
</comment>
<evidence type="ECO:0000313" key="10">
    <source>
        <dbReference type="EMBL" id="QIN84591.1"/>
    </source>
</evidence>
<reference evidence="10 11" key="1">
    <citation type="submission" date="2019-10" db="EMBL/GenBank/DDBJ databases">
        <title>Rubrobacter sp nov SCSIO 52090 isolated from a deep-sea sediment in the South China Sea.</title>
        <authorList>
            <person name="Chen R.W."/>
        </authorList>
    </citation>
    <scope>NUCLEOTIDE SEQUENCE [LARGE SCALE GENOMIC DNA]</scope>
    <source>
        <strain evidence="10 11">SCSIO 52909</strain>
    </source>
</reference>
<evidence type="ECO:0000259" key="9">
    <source>
        <dbReference type="PROSITE" id="PS51085"/>
    </source>
</evidence>
<evidence type="ECO:0000313" key="11">
    <source>
        <dbReference type="Proteomes" id="UP000501452"/>
    </source>
</evidence>
<evidence type="ECO:0000256" key="1">
    <source>
        <dbReference type="ARBA" id="ARBA00007874"/>
    </source>
</evidence>
<dbReference type="Pfam" id="PF00111">
    <property type="entry name" value="Fer2"/>
    <property type="match status" value="1"/>
</dbReference>
<dbReference type="EMBL" id="CP045119">
    <property type="protein sequence ID" value="QIN84591.1"/>
    <property type="molecule type" value="Genomic_DNA"/>
</dbReference>
<evidence type="ECO:0000256" key="7">
    <source>
        <dbReference type="ARBA" id="ARBA00023014"/>
    </source>
</evidence>
<evidence type="ECO:0000256" key="6">
    <source>
        <dbReference type="ARBA" id="ARBA00023004"/>
    </source>
</evidence>
<keyword evidence="3" id="KW-0001">2Fe-2S</keyword>
<dbReference type="InterPro" id="IPR012675">
    <property type="entry name" value="Beta-grasp_dom_sf"/>
</dbReference>
<protein>
    <submittedName>
        <fullName evidence="10">2Fe-2S iron-sulfur cluster binding domain-containing protein</fullName>
    </submittedName>
</protein>
<evidence type="ECO:0000256" key="5">
    <source>
        <dbReference type="ARBA" id="ARBA00022982"/>
    </source>
</evidence>
<keyword evidence="5" id="KW-0249">Electron transport</keyword>
<dbReference type="InterPro" id="IPR001041">
    <property type="entry name" value="2Fe-2S_ferredoxin-type"/>
</dbReference>
<dbReference type="RefSeq" id="WP_166178928.1">
    <property type="nucleotide sequence ID" value="NZ_CP045119.1"/>
</dbReference>
<keyword evidence="4" id="KW-0479">Metal-binding</keyword>
<dbReference type="PANTHER" id="PTHR43112:SF3">
    <property type="entry name" value="FERREDOXIN-2, CHLOROPLASTIC"/>
    <property type="match status" value="1"/>
</dbReference>
<name>A0A6G8QDW7_9ACTN</name>
<evidence type="ECO:0000256" key="2">
    <source>
        <dbReference type="ARBA" id="ARBA00022448"/>
    </source>
</evidence>
<dbReference type="PROSITE" id="PS51085">
    <property type="entry name" value="2FE2S_FER_2"/>
    <property type="match status" value="1"/>
</dbReference>
<dbReference type="GO" id="GO:0051537">
    <property type="term" value="F:2 iron, 2 sulfur cluster binding"/>
    <property type="evidence" value="ECO:0007669"/>
    <property type="project" value="UniProtKB-KW"/>
</dbReference>
<organism evidence="10 11">
    <name type="scientific">Rubrobacter tropicus</name>
    <dbReference type="NCBI Taxonomy" id="2653851"/>
    <lineage>
        <taxon>Bacteria</taxon>
        <taxon>Bacillati</taxon>
        <taxon>Actinomycetota</taxon>
        <taxon>Rubrobacteria</taxon>
        <taxon>Rubrobacterales</taxon>
        <taxon>Rubrobacteraceae</taxon>
        <taxon>Rubrobacter</taxon>
    </lineage>
</organism>
<accession>A0A6G8QDW7</accession>
<dbReference type="InterPro" id="IPR036010">
    <property type="entry name" value="2Fe-2S_ferredoxin-like_sf"/>
</dbReference>
<evidence type="ECO:0000256" key="4">
    <source>
        <dbReference type="ARBA" id="ARBA00022723"/>
    </source>
</evidence>
<dbReference type="GO" id="GO:0046872">
    <property type="term" value="F:metal ion binding"/>
    <property type="evidence" value="ECO:0007669"/>
    <property type="project" value="UniProtKB-KW"/>
</dbReference>
<sequence length="103" mass="11280">MGENGHHRVRLIMPDGEATIQVTGDDYILEAGEEAGLDLPYDCRAGVCTTCVGKLLEGKMDQEEGEALEEDELQEGFVLLCIGHALSDCAIRTHREDELYGRG</sequence>
<evidence type="ECO:0000256" key="8">
    <source>
        <dbReference type="ARBA" id="ARBA00034078"/>
    </source>
</evidence>
<dbReference type="AlphaFoldDB" id="A0A6G8QDW7"/>